<dbReference type="EMBL" id="BQNB010013218">
    <property type="protein sequence ID" value="GJT13296.1"/>
    <property type="molecule type" value="Genomic_DNA"/>
</dbReference>
<accession>A0ABQ5BEM7</accession>
<reference evidence="4" key="2">
    <citation type="submission" date="2022-01" db="EMBL/GenBank/DDBJ databases">
        <authorList>
            <person name="Yamashiro T."/>
            <person name="Shiraishi A."/>
            <person name="Satake H."/>
            <person name="Nakayama K."/>
        </authorList>
    </citation>
    <scope>NUCLEOTIDE SEQUENCE</scope>
</reference>
<gene>
    <name evidence="4" type="ORF">Tco_0860338</name>
</gene>
<protein>
    <submittedName>
        <fullName evidence="4">RNA-directed DNA polymerase, eukaryota</fullName>
    </submittedName>
</protein>
<keyword evidence="5" id="KW-1185">Reference proteome</keyword>
<keyword evidence="4" id="KW-0548">Nucleotidyltransferase</keyword>
<feature type="compositionally biased region" description="Polar residues" evidence="1">
    <location>
        <begin position="1572"/>
        <end position="1601"/>
    </location>
</feature>
<evidence type="ECO:0000313" key="5">
    <source>
        <dbReference type="Proteomes" id="UP001151760"/>
    </source>
</evidence>
<dbReference type="Pfam" id="PF13966">
    <property type="entry name" value="zf-RVT"/>
    <property type="match status" value="1"/>
</dbReference>
<keyword evidence="4" id="KW-0695">RNA-directed DNA polymerase</keyword>
<organism evidence="4 5">
    <name type="scientific">Tanacetum coccineum</name>
    <dbReference type="NCBI Taxonomy" id="301880"/>
    <lineage>
        <taxon>Eukaryota</taxon>
        <taxon>Viridiplantae</taxon>
        <taxon>Streptophyta</taxon>
        <taxon>Embryophyta</taxon>
        <taxon>Tracheophyta</taxon>
        <taxon>Spermatophyta</taxon>
        <taxon>Magnoliopsida</taxon>
        <taxon>eudicotyledons</taxon>
        <taxon>Gunneridae</taxon>
        <taxon>Pentapetalae</taxon>
        <taxon>asterids</taxon>
        <taxon>campanulids</taxon>
        <taxon>Asterales</taxon>
        <taxon>Asteraceae</taxon>
        <taxon>Asteroideae</taxon>
        <taxon>Anthemideae</taxon>
        <taxon>Anthemidinae</taxon>
        <taxon>Tanacetum</taxon>
    </lineage>
</organism>
<dbReference type="SUPFAM" id="SSF56219">
    <property type="entry name" value="DNase I-like"/>
    <property type="match status" value="1"/>
</dbReference>
<dbReference type="InterPro" id="IPR005135">
    <property type="entry name" value="Endo/exonuclease/phosphatase"/>
</dbReference>
<dbReference type="InterPro" id="IPR036691">
    <property type="entry name" value="Endo/exonu/phosph_ase_sf"/>
</dbReference>
<evidence type="ECO:0000256" key="1">
    <source>
        <dbReference type="SAM" id="MobiDB-lite"/>
    </source>
</evidence>
<keyword evidence="4" id="KW-0808">Transferase</keyword>
<comment type="caution">
    <text evidence="4">The sequence shown here is derived from an EMBL/GenBank/DDBJ whole genome shotgun (WGS) entry which is preliminary data.</text>
</comment>
<dbReference type="PANTHER" id="PTHR33710">
    <property type="entry name" value="BNAC02G09200D PROTEIN"/>
    <property type="match status" value="1"/>
</dbReference>
<dbReference type="InterPro" id="IPR026960">
    <property type="entry name" value="RVT-Znf"/>
</dbReference>
<feature type="region of interest" description="Disordered" evidence="1">
    <location>
        <begin position="1197"/>
        <end position="1258"/>
    </location>
</feature>
<reference evidence="4" key="1">
    <citation type="journal article" date="2022" name="Int. J. Mol. Sci.">
        <title>Draft Genome of Tanacetum Coccineum: Genomic Comparison of Closely Related Tanacetum-Family Plants.</title>
        <authorList>
            <person name="Yamashiro T."/>
            <person name="Shiraishi A."/>
            <person name="Nakayama K."/>
            <person name="Satake H."/>
        </authorList>
    </citation>
    <scope>NUCLEOTIDE SEQUENCE</scope>
</reference>
<feature type="region of interest" description="Disordered" evidence="1">
    <location>
        <begin position="1553"/>
        <end position="1601"/>
    </location>
</feature>
<feature type="domain" description="Endonuclease/exonuclease/phosphatase" evidence="3">
    <location>
        <begin position="240"/>
        <end position="362"/>
    </location>
</feature>
<name>A0ABQ5BEM7_9ASTR</name>
<dbReference type="Pfam" id="PF14529">
    <property type="entry name" value="Exo_endo_phos_2"/>
    <property type="match status" value="1"/>
</dbReference>
<dbReference type="Gene3D" id="3.60.10.10">
    <property type="entry name" value="Endonuclease/exonuclease/phosphatase"/>
    <property type="match status" value="1"/>
</dbReference>
<dbReference type="GO" id="GO:0003964">
    <property type="term" value="F:RNA-directed DNA polymerase activity"/>
    <property type="evidence" value="ECO:0007669"/>
    <property type="project" value="UniProtKB-KW"/>
</dbReference>
<dbReference type="Proteomes" id="UP001151760">
    <property type="component" value="Unassembled WGS sequence"/>
</dbReference>
<sequence>MVKVIELEDNKEDCFARKRICIKTKLEDNILEKFKIIVRGKIFVIRAKELFVWSPTFNDNKEVDDYSEDDSVNGAEEINGDISKQMNLDDETDIEGVSDTVFDDKADSLGHEHTQNLSPNEKENSSDPFNLYNLLNKRDKGEANSGLDSSIPFHTWISLREKFPTCDAQEETKLDCISDMDVKVLWGNYKFEYTISEAVGNSGGILCVWDPSVFRKEHHVVSDNFVALYGSWVSNQAKLLVVSIYAPQSITSKRSLWSYISSLISRWDGHCMVMGDFNEVRCMEDRLGSVYNAQGANEFNSFISNSGLVEIQLEGYSFTWSLQSAKKMSKLDRFFVSDGLLSLFPHLSGICLDRHLSDHRPILLREVVTDYGPSPFRVYHSWFSLQGFDQMVLETWNNIDLDDKNKMVRFKKKLQILKKEIRSWVNDCKKNQSGRLVDLRSKLCHIDKVIDQGGVNDDILLTRLDLLKKIHDIKSSDARDYMQKAKIQWAIEGDENSNFFHGIINRKRANLAIKVLWLMANGCKLNYTFPNRLSSDQLDMLESPISRDEVRNAVWGCGENKSPGPDGFTFEFFQKFWDTLGSDFCAAVEWFFDHSSFSRGCNSSFIALIPKTMIPKLMIRLVGFLEDGLRALVSVLNGARGFGVVYTLSLHLSLSRAIEAGIFKGIKIGSSLNISHLFYADDAVFIGEWSIANLSGITHILHCFSLLSGLSINLKKSTPSGSRDSIEVPKSVLQTMESIRRNFFNGVQCDERKIVWIKWAKVLASKKYGGLGVSSFYALKKALSFNGFGDFISRGAFRGQDVRILLDECFLPKAPTATRWVKYVPIKINVFAWKVFLDRLPTRSNLQHRGVLVSDLLCPLCSSAQEIPAIVLQLQIAMDIGRLVCAGVIYHDALGFHMLIGLIGRDVGVQGARSEQGFKNLEGPHNFKQLSTVTMWGLGQTACSARFCRVNVSGGVPGLGFWDEDNTCWAESLLVSPSGYVGSSSSHVLICGVGQSTGPWALMGYIIDTCTVQSRWTTGMMPLNRCFVSYSRGEESMSGSEPGEMALESSQAVVFPKFDMHIHTSILTAGELKDVVLEYCIPVDSAPSLKGWKKKFFLIDLRAVSDAMPWRHTDTDLRDDFPTHYNENDVARLAKFVVPLRLPPCHLLYMCGLTTTCRHPDRAYNIKDQDKNVIDMDTFLQLPKNIEKPNSKIAAAREKKDQQNLAKAQAKRAGEGGSEAPRKKRKVRKNPEPDRSGLKKTLSPTPLHHAAPKNVGDPLTVVSNEAVGAAANVEKEVVDLSGNTRVTTPVATINQPSPRLEYDDAHEHTASDANSFHSAHYEDTEEGMVDRRFVSNWGLRDDLRLCTLRACKELVSHLVTPVVEDILGNLTNVEVVSRASQGELLKRHERLNHDYVDLCNRSDAHLMELDRLRTDLQREMHANSGLSKELSLLDAAHSVEKIKGLKEALAPKSVQLATTERKMKVLEDGKVVLLAKLDQAEKDRHKLVREFIPVVRKLHTSIEYRQSLTAPETQNIDIEGSKSWEAKHQELFTMQYPYVQKVAASYHLPMDDLMQISPDVPPPPPKDGVEASSANDTGDATRKSPTSVQETPADTPFGTTT</sequence>
<feature type="domain" description="Reverse transcriptase zinc-binding" evidence="2">
    <location>
        <begin position="817"/>
        <end position="866"/>
    </location>
</feature>
<evidence type="ECO:0000313" key="4">
    <source>
        <dbReference type="EMBL" id="GJT13296.1"/>
    </source>
</evidence>
<proteinExistence type="predicted"/>
<dbReference type="PANTHER" id="PTHR33710:SF64">
    <property type="entry name" value="ENDONUCLEASE_EXONUCLEASE_PHOSPHATASE DOMAIN-CONTAINING PROTEIN"/>
    <property type="match status" value="1"/>
</dbReference>
<evidence type="ECO:0000259" key="3">
    <source>
        <dbReference type="Pfam" id="PF14529"/>
    </source>
</evidence>
<evidence type="ECO:0000259" key="2">
    <source>
        <dbReference type="Pfam" id="PF13966"/>
    </source>
</evidence>